<proteinExistence type="predicted"/>
<dbReference type="Proteomes" id="UP000192251">
    <property type="component" value="Chromosome"/>
</dbReference>
<evidence type="ECO:0000313" key="2">
    <source>
        <dbReference type="Proteomes" id="UP000192251"/>
    </source>
</evidence>
<dbReference type="AlphaFoldDB" id="A0ABC8BSF5"/>
<evidence type="ECO:0008006" key="3">
    <source>
        <dbReference type="Google" id="ProtNLM"/>
    </source>
</evidence>
<protein>
    <recommendedName>
        <fullName evidence="3">DUF1963 domain-containing protein</fullName>
    </recommendedName>
</protein>
<dbReference type="KEGG" id="kab:B7C62_13635"/>
<name>A0ABC8BSF5_9ACTN</name>
<dbReference type="RefSeq" id="WP_084746990.1">
    <property type="nucleotide sequence ID" value="NZ_CP020563.1"/>
</dbReference>
<dbReference type="EMBL" id="CP020563">
    <property type="protein sequence ID" value="ARF73193.1"/>
    <property type="molecule type" value="Genomic_DNA"/>
</dbReference>
<reference evidence="1 2" key="1">
    <citation type="submission" date="2017-04" db="EMBL/GenBank/DDBJ databases">
        <title>The complete genome sequence of Streptomyces albolongus YIM 101047, the producer of novel bafilomycins and novel odoriferous sesquiterpenoids.</title>
        <authorList>
            <person name="Yin M."/>
            <person name="Jiang Y."/>
        </authorList>
    </citation>
    <scope>NUCLEOTIDE SEQUENCE [LARGE SCALE GENOMIC DNA]</scope>
    <source>
        <strain evidence="1 2">YIM 101047</strain>
    </source>
</reference>
<accession>A0ABC8BSF5</accession>
<organism evidence="1 2">
    <name type="scientific">Kitasatospora albolonga</name>
    <dbReference type="NCBI Taxonomy" id="68173"/>
    <lineage>
        <taxon>Bacteria</taxon>
        <taxon>Bacillati</taxon>
        <taxon>Actinomycetota</taxon>
        <taxon>Actinomycetes</taxon>
        <taxon>Kitasatosporales</taxon>
        <taxon>Streptomycetaceae</taxon>
        <taxon>Kitasatospora</taxon>
    </lineage>
</organism>
<keyword evidence="2" id="KW-1185">Reference proteome</keyword>
<evidence type="ECO:0000313" key="1">
    <source>
        <dbReference type="EMBL" id="ARF73193.1"/>
    </source>
</evidence>
<sequence length="293" mass="32407">MSIGLSRDDYDTRGLRQLTAIAERDQDAIEDLVLHDESWRQHTGGGELRGLLLRGGNGDVPFVHDNAWGVPCDAGLSEALEHVWRPVARHCPNFLSVMHAEVFGLALTRATDGDRLGYLYLHRYSDRTGPPRELAELAAHAENGFMDVLWGGPSLRHDPQTPFGALGEPVPASIRELAVVHSSLNAIEGGMAFDALDETVRDHIIDRYADEDEDVLVEEARQGEYDHYVAFGGSDPAAENSILDLERRDPLGEPLVGRYSADDGLFEGDASFWDWFDENAPHYLFNGQVFLAG</sequence>
<gene>
    <name evidence="1" type="ORF">B7C62_13635</name>
</gene>